<comment type="caution">
    <text evidence="1">The sequence shown here is derived from an EMBL/GenBank/DDBJ whole genome shotgun (WGS) entry which is preliminary data.</text>
</comment>
<sequence>MAKVIEHNGTTIVQREGDEAREHMNNLIMNLTDTDNMEDAHVALVGRPPIMSNLEASTIIQFRIPKSWKDKIAEDAKKEGESTISEYLRSLLMRRHRELQSA</sequence>
<gene>
    <name evidence="1" type="ORF">HMPREF3208_00052</name>
</gene>
<proteinExistence type="predicted"/>
<dbReference type="RefSeq" id="WP_064346653.1">
    <property type="nucleotide sequence ID" value="NZ_KQ956829.1"/>
</dbReference>
<organism evidence="1 2">
    <name type="scientific">Gardnerella vaginalis</name>
    <dbReference type="NCBI Taxonomy" id="2702"/>
    <lineage>
        <taxon>Bacteria</taxon>
        <taxon>Bacillati</taxon>
        <taxon>Actinomycetota</taxon>
        <taxon>Actinomycetes</taxon>
        <taxon>Bifidobacteriales</taxon>
        <taxon>Bifidobacteriaceae</taxon>
        <taxon>Gardnerella</taxon>
    </lineage>
</organism>
<evidence type="ECO:0008006" key="3">
    <source>
        <dbReference type="Google" id="ProtNLM"/>
    </source>
</evidence>
<dbReference type="EMBL" id="LRQB01000004">
    <property type="protein sequence ID" value="KXA22965.1"/>
    <property type="molecule type" value="Genomic_DNA"/>
</dbReference>
<protein>
    <recommendedName>
        <fullName evidence="3">Toxin-antitoxin system protein</fullName>
    </recommendedName>
</protein>
<evidence type="ECO:0000313" key="1">
    <source>
        <dbReference type="EMBL" id="KXA22965.1"/>
    </source>
</evidence>
<dbReference type="PATRIC" id="fig|2702.100.peg.46"/>
<dbReference type="OrthoDB" id="10007306at2"/>
<dbReference type="AlphaFoldDB" id="A0A133P398"/>
<evidence type="ECO:0000313" key="2">
    <source>
        <dbReference type="Proteomes" id="UP000070687"/>
    </source>
</evidence>
<name>A0A133P398_GARVA</name>
<reference evidence="1 2" key="1">
    <citation type="submission" date="2016-01" db="EMBL/GenBank/DDBJ databases">
        <authorList>
            <person name="Oliw E.H."/>
        </authorList>
    </citation>
    <scope>NUCLEOTIDE SEQUENCE [LARGE SCALE GENOMIC DNA]</scope>
    <source>
        <strain evidence="1 2">PSS_7772B</strain>
    </source>
</reference>
<dbReference type="Proteomes" id="UP000070687">
    <property type="component" value="Unassembled WGS sequence"/>
</dbReference>
<accession>A0A133P398</accession>